<feature type="transmembrane region" description="Helical" evidence="5">
    <location>
        <begin position="301"/>
        <end position="320"/>
    </location>
</feature>
<evidence type="ECO:0000256" key="1">
    <source>
        <dbReference type="ARBA" id="ARBA00004651"/>
    </source>
</evidence>
<feature type="transmembrane region" description="Helical" evidence="5">
    <location>
        <begin position="392"/>
        <end position="413"/>
    </location>
</feature>
<dbReference type="PANTHER" id="PTHR23526:SF2">
    <property type="entry name" value="MAJOR FACILITATOR SUPERFAMILY (MFS) PROFILE DOMAIN-CONTAINING PROTEIN"/>
    <property type="match status" value="1"/>
</dbReference>
<dbReference type="PANTHER" id="PTHR23526">
    <property type="entry name" value="INTEGRAL MEMBRANE TRANSPORT PROTEIN-RELATED"/>
    <property type="match status" value="1"/>
</dbReference>
<evidence type="ECO:0000256" key="5">
    <source>
        <dbReference type="SAM" id="Phobius"/>
    </source>
</evidence>
<dbReference type="Pfam" id="PF07690">
    <property type="entry name" value="MFS_1"/>
    <property type="match status" value="1"/>
</dbReference>
<dbReference type="Gene3D" id="1.20.1250.20">
    <property type="entry name" value="MFS general substrate transporter like domains"/>
    <property type="match status" value="2"/>
</dbReference>
<dbReference type="HOGENOM" id="CLU_025379_1_0_0"/>
<dbReference type="OrthoDB" id="144653at2"/>
<dbReference type="InterPro" id="IPR020846">
    <property type="entry name" value="MFS_dom"/>
</dbReference>
<feature type="transmembrane region" description="Helical" evidence="5">
    <location>
        <begin position="157"/>
        <end position="177"/>
    </location>
</feature>
<feature type="transmembrane region" description="Helical" evidence="5">
    <location>
        <begin position="326"/>
        <end position="343"/>
    </location>
</feature>
<comment type="caution">
    <text evidence="7">The sequence shown here is derived from an EMBL/GenBank/DDBJ whole genome shotgun (WGS) entry which is preliminary data.</text>
</comment>
<dbReference type="GO" id="GO:0022857">
    <property type="term" value="F:transmembrane transporter activity"/>
    <property type="evidence" value="ECO:0007669"/>
    <property type="project" value="InterPro"/>
</dbReference>
<keyword evidence="8" id="KW-1185">Reference proteome</keyword>
<accession>E1ID24</accession>
<keyword evidence="2 5" id="KW-0812">Transmembrane</keyword>
<evidence type="ECO:0000256" key="4">
    <source>
        <dbReference type="ARBA" id="ARBA00023136"/>
    </source>
</evidence>
<organism evidence="7 8">
    <name type="scientific">Oscillochloris trichoides DG-6</name>
    <dbReference type="NCBI Taxonomy" id="765420"/>
    <lineage>
        <taxon>Bacteria</taxon>
        <taxon>Bacillati</taxon>
        <taxon>Chloroflexota</taxon>
        <taxon>Chloroflexia</taxon>
        <taxon>Chloroflexales</taxon>
        <taxon>Chloroflexineae</taxon>
        <taxon>Oscillochloridaceae</taxon>
        <taxon>Oscillochloris</taxon>
    </lineage>
</organism>
<feature type="transmembrane region" description="Helical" evidence="5">
    <location>
        <begin position="243"/>
        <end position="263"/>
    </location>
</feature>
<keyword evidence="4 5" id="KW-0472">Membrane</keyword>
<keyword evidence="3 5" id="KW-1133">Transmembrane helix</keyword>
<feature type="transmembrane region" description="Helical" evidence="5">
    <location>
        <begin position="27"/>
        <end position="49"/>
    </location>
</feature>
<feature type="transmembrane region" description="Helical" evidence="5">
    <location>
        <begin position="117"/>
        <end position="145"/>
    </location>
</feature>
<gene>
    <name evidence="7" type="ORF">OSCT_1225</name>
</gene>
<comment type="subcellular location">
    <subcellularLocation>
        <location evidence="1">Cell membrane</location>
        <topology evidence="1">Multi-pass membrane protein</topology>
    </subcellularLocation>
</comment>
<reference evidence="7 8" key="1">
    <citation type="journal article" date="2011" name="J. Bacteriol.">
        <title>Draft genome sequence of the anoxygenic filamentous phototrophic bacterium Oscillochloris trichoides subsp. DG-6.</title>
        <authorList>
            <person name="Kuznetsov B.B."/>
            <person name="Ivanovsky R.N."/>
            <person name="Keppen O.I."/>
            <person name="Sukhacheva M.V."/>
            <person name="Bumazhkin B.K."/>
            <person name="Patutina E.O."/>
            <person name="Beletsky A.V."/>
            <person name="Mardanov A.V."/>
            <person name="Baslerov R.V."/>
            <person name="Panteleeva A.N."/>
            <person name="Kolganova T.V."/>
            <person name="Ravin N.V."/>
            <person name="Skryabin K.G."/>
        </authorList>
    </citation>
    <scope>NUCLEOTIDE SEQUENCE [LARGE SCALE GENOMIC DNA]</scope>
    <source>
        <strain evidence="7 8">DG-6</strain>
    </source>
</reference>
<feature type="transmembrane region" description="Helical" evidence="5">
    <location>
        <begin position="275"/>
        <end position="294"/>
    </location>
</feature>
<feature type="transmembrane region" description="Helical" evidence="5">
    <location>
        <begin position="92"/>
        <end position="111"/>
    </location>
</feature>
<evidence type="ECO:0000313" key="8">
    <source>
        <dbReference type="Proteomes" id="UP000054010"/>
    </source>
</evidence>
<sequence length="422" mass="46262">MQLQVPRDVLRSLLHPRDLTERNIRNVLIDGIGVGIVTGVSTFLAVFLARLGASSLLVGLLTSLPALTGALLAVPIGAFLERQRNIVPWYSGMRVWVLWSYAIFGLLPFFIPLEAVPWTVIVIWALVTIPATFVNLAFTLVMGGVAGPKRRFFVMSLRWSSLGAVSAITVMLVGVILDRIAFPLNYQLVFIGSFLGGLLSFLFSRSIQLPDNPPVAHPPIRLRTWFNTLGTAMRHAPAIFRNYALSTFVFRSGVAMALPLFPLYWVRHIGASDTWIGIISTASSAVLIIAYFIWSLAVRKLGIGVVLLLTSFGMALYPFVTAASNSVLLLAIFAGFSGFFVAGNDLVNFDLVLRTTPQEHQATYIGLFQMLQNVALFLMPMLGTLLADLTSLHLALIVAGILRMVGFLLYLWLRIGIEASNV</sequence>
<dbReference type="InterPro" id="IPR011701">
    <property type="entry name" value="MFS"/>
</dbReference>
<feature type="domain" description="Major facilitator superfamily (MFS) profile" evidence="6">
    <location>
        <begin position="185"/>
        <end position="422"/>
    </location>
</feature>
<evidence type="ECO:0000256" key="2">
    <source>
        <dbReference type="ARBA" id="ARBA00022692"/>
    </source>
</evidence>
<protein>
    <submittedName>
        <fullName evidence="7">Major facilitator transporter</fullName>
    </submittedName>
</protein>
<dbReference type="STRING" id="765420.OSCT_1225"/>
<dbReference type="InterPro" id="IPR036259">
    <property type="entry name" value="MFS_trans_sf"/>
</dbReference>
<evidence type="ECO:0000256" key="3">
    <source>
        <dbReference type="ARBA" id="ARBA00022989"/>
    </source>
</evidence>
<dbReference type="AlphaFoldDB" id="E1ID24"/>
<dbReference type="Proteomes" id="UP000054010">
    <property type="component" value="Unassembled WGS sequence"/>
</dbReference>
<dbReference type="eggNOG" id="COG2270">
    <property type="taxonomic scope" value="Bacteria"/>
</dbReference>
<evidence type="ECO:0000259" key="6">
    <source>
        <dbReference type="PROSITE" id="PS50850"/>
    </source>
</evidence>
<dbReference type="InterPro" id="IPR052528">
    <property type="entry name" value="Sugar_transport-like"/>
</dbReference>
<dbReference type="EMBL" id="ADVR01000035">
    <property type="protein sequence ID" value="EFO80895.1"/>
    <property type="molecule type" value="Genomic_DNA"/>
</dbReference>
<dbReference type="PROSITE" id="PS50850">
    <property type="entry name" value="MFS"/>
    <property type="match status" value="1"/>
</dbReference>
<feature type="transmembrane region" description="Helical" evidence="5">
    <location>
        <begin position="364"/>
        <end position="386"/>
    </location>
</feature>
<name>E1ID24_9CHLR</name>
<feature type="transmembrane region" description="Helical" evidence="5">
    <location>
        <begin position="183"/>
        <end position="203"/>
    </location>
</feature>
<feature type="transmembrane region" description="Helical" evidence="5">
    <location>
        <begin position="55"/>
        <end position="80"/>
    </location>
</feature>
<dbReference type="SUPFAM" id="SSF103473">
    <property type="entry name" value="MFS general substrate transporter"/>
    <property type="match status" value="1"/>
</dbReference>
<dbReference type="GO" id="GO:0005886">
    <property type="term" value="C:plasma membrane"/>
    <property type="evidence" value="ECO:0007669"/>
    <property type="project" value="UniProtKB-SubCell"/>
</dbReference>
<proteinExistence type="predicted"/>
<evidence type="ECO:0000313" key="7">
    <source>
        <dbReference type="EMBL" id="EFO80895.1"/>
    </source>
</evidence>